<dbReference type="PROSITE" id="PS50943">
    <property type="entry name" value="HTH_CROC1"/>
    <property type="match status" value="1"/>
</dbReference>
<organism evidence="2 3">
    <name type="scientific">Amycolatopsis balhimycina DSM 5908</name>
    <dbReference type="NCBI Taxonomy" id="1081091"/>
    <lineage>
        <taxon>Bacteria</taxon>
        <taxon>Bacillati</taxon>
        <taxon>Actinomycetota</taxon>
        <taxon>Actinomycetes</taxon>
        <taxon>Pseudonocardiales</taxon>
        <taxon>Pseudonocardiaceae</taxon>
        <taxon>Amycolatopsis</taxon>
    </lineage>
</organism>
<protein>
    <submittedName>
        <fullName evidence="2">XRE family transcriptional regulator</fullName>
    </submittedName>
</protein>
<dbReference type="SMART" id="SM00530">
    <property type="entry name" value="HTH_XRE"/>
    <property type="match status" value="1"/>
</dbReference>
<dbReference type="SUPFAM" id="SSF47413">
    <property type="entry name" value="lambda repressor-like DNA-binding domains"/>
    <property type="match status" value="1"/>
</dbReference>
<comment type="caution">
    <text evidence="2">The sequence shown here is derived from an EMBL/GenBank/DDBJ whole genome shotgun (WGS) entry which is preliminary data.</text>
</comment>
<accession>A0A428VY34</accession>
<dbReference type="OrthoDB" id="4790304at2"/>
<dbReference type="PANTHER" id="PTHR35010">
    <property type="entry name" value="BLL4672 PROTEIN-RELATED"/>
    <property type="match status" value="1"/>
</dbReference>
<dbReference type="Pfam" id="PF13560">
    <property type="entry name" value="HTH_31"/>
    <property type="match status" value="1"/>
</dbReference>
<feature type="domain" description="HTH cro/C1-type" evidence="1">
    <location>
        <begin position="42"/>
        <end position="94"/>
    </location>
</feature>
<evidence type="ECO:0000259" key="1">
    <source>
        <dbReference type="PROSITE" id="PS50943"/>
    </source>
</evidence>
<dbReference type="GO" id="GO:0003677">
    <property type="term" value="F:DNA binding"/>
    <property type="evidence" value="ECO:0007669"/>
    <property type="project" value="InterPro"/>
</dbReference>
<keyword evidence="3" id="KW-1185">Reference proteome</keyword>
<gene>
    <name evidence="2" type="ORF">DMA12_43270</name>
</gene>
<reference evidence="2 3" key="1">
    <citation type="submission" date="2018-05" db="EMBL/GenBank/DDBJ databases">
        <title>Evolution of GPA BGCs.</title>
        <authorList>
            <person name="Waglechner N."/>
            <person name="Wright G.D."/>
        </authorList>
    </citation>
    <scope>NUCLEOTIDE SEQUENCE [LARGE SCALE GENOMIC DNA]</scope>
    <source>
        <strain evidence="2 3">DSM 5908</strain>
    </source>
</reference>
<evidence type="ECO:0000313" key="2">
    <source>
        <dbReference type="EMBL" id="RSM35736.1"/>
    </source>
</evidence>
<dbReference type="InterPro" id="IPR001387">
    <property type="entry name" value="Cro/C1-type_HTH"/>
</dbReference>
<sequence length="289" mass="31996">MHDPRPTTDRRSRPNVALGAFLRSRRDRLTPAQAGLHPVPGLRRVPGLRKEEVAGLAGISPDHYSRLEQGRQRTLSDDLCEALALALNLTDVERKHLRSLADPGSRRGSWDRPQQPEPGLLRVMTALDHLPALLLGRRSDVLATNALLAETLGVTFEAGTSFVRWLLLDEAARARIVNWTDYARAAVGALRYELGRYPHDRALAALIKDLRARDPDVDRWWHDQGVTDRTSVTKRIAHPTGGPLEFGVEAVTLPQSSDQQLVIYTVEPDSPTARVLPLMHSSALQAARG</sequence>
<dbReference type="InterPro" id="IPR041413">
    <property type="entry name" value="MLTR_LBD"/>
</dbReference>
<dbReference type="InterPro" id="IPR010982">
    <property type="entry name" value="Lambda_DNA-bd_dom_sf"/>
</dbReference>
<proteinExistence type="predicted"/>
<dbReference type="Pfam" id="PF17765">
    <property type="entry name" value="MLTR_LBD"/>
    <property type="match status" value="1"/>
</dbReference>
<dbReference type="Gene3D" id="1.10.260.40">
    <property type="entry name" value="lambda repressor-like DNA-binding domains"/>
    <property type="match status" value="1"/>
</dbReference>
<evidence type="ECO:0000313" key="3">
    <source>
        <dbReference type="Proteomes" id="UP000286716"/>
    </source>
</evidence>
<dbReference type="PANTHER" id="PTHR35010:SF2">
    <property type="entry name" value="BLL4672 PROTEIN"/>
    <property type="match status" value="1"/>
</dbReference>
<dbReference type="EMBL" id="QHHU01000099">
    <property type="protein sequence ID" value="RSM35736.1"/>
    <property type="molecule type" value="Genomic_DNA"/>
</dbReference>
<name>A0A428VY34_AMYBA</name>
<dbReference type="AlphaFoldDB" id="A0A428VY34"/>
<dbReference type="Gene3D" id="3.30.450.180">
    <property type="match status" value="1"/>
</dbReference>
<dbReference type="CDD" id="cd00093">
    <property type="entry name" value="HTH_XRE"/>
    <property type="match status" value="1"/>
</dbReference>
<dbReference type="Proteomes" id="UP000286716">
    <property type="component" value="Unassembled WGS sequence"/>
</dbReference>